<evidence type="ECO:0000313" key="3">
    <source>
        <dbReference type="Proteomes" id="UP001314170"/>
    </source>
</evidence>
<keyword evidence="1" id="KW-0812">Transmembrane</keyword>
<evidence type="ECO:0000256" key="1">
    <source>
        <dbReference type="SAM" id="Phobius"/>
    </source>
</evidence>
<name>A0AAV1RDM6_9ROSI</name>
<proteinExistence type="predicted"/>
<keyword evidence="3" id="KW-1185">Reference proteome</keyword>
<protein>
    <submittedName>
        <fullName evidence="2">Uncharacterized protein</fullName>
    </submittedName>
</protein>
<dbReference type="EMBL" id="CAWUPB010000913">
    <property type="protein sequence ID" value="CAK7333005.1"/>
    <property type="molecule type" value="Genomic_DNA"/>
</dbReference>
<dbReference type="Proteomes" id="UP001314170">
    <property type="component" value="Unassembled WGS sequence"/>
</dbReference>
<keyword evidence="1" id="KW-1133">Transmembrane helix</keyword>
<evidence type="ECO:0000313" key="2">
    <source>
        <dbReference type="EMBL" id="CAK7333005.1"/>
    </source>
</evidence>
<comment type="caution">
    <text evidence="2">The sequence shown here is derived from an EMBL/GenBank/DDBJ whole genome shotgun (WGS) entry which is preliminary data.</text>
</comment>
<organism evidence="2 3">
    <name type="scientific">Dovyalis caffra</name>
    <dbReference type="NCBI Taxonomy" id="77055"/>
    <lineage>
        <taxon>Eukaryota</taxon>
        <taxon>Viridiplantae</taxon>
        <taxon>Streptophyta</taxon>
        <taxon>Embryophyta</taxon>
        <taxon>Tracheophyta</taxon>
        <taxon>Spermatophyta</taxon>
        <taxon>Magnoliopsida</taxon>
        <taxon>eudicotyledons</taxon>
        <taxon>Gunneridae</taxon>
        <taxon>Pentapetalae</taxon>
        <taxon>rosids</taxon>
        <taxon>fabids</taxon>
        <taxon>Malpighiales</taxon>
        <taxon>Salicaceae</taxon>
        <taxon>Flacourtieae</taxon>
        <taxon>Dovyalis</taxon>
    </lineage>
</organism>
<dbReference type="AlphaFoldDB" id="A0AAV1RDM6"/>
<sequence>MLNMRKHHVTLLIIWNQPHFGHHSLRIPDLIMQALSAPLISHSPYLRYIHRFLSISFYGTIDDSSREHSIKINLTGWLGRQFFFMVKKKRGNLCLGSMITFIVVKLGVLDMKNTNMHIACEMKHLDLDYLHKMGVVFKDKKGTTT</sequence>
<reference evidence="2 3" key="1">
    <citation type="submission" date="2024-01" db="EMBL/GenBank/DDBJ databases">
        <authorList>
            <person name="Waweru B."/>
        </authorList>
    </citation>
    <scope>NUCLEOTIDE SEQUENCE [LARGE SCALE GENOMIC DNA]</scope>
</reference>
<feature type="transmembrane region" description="Helical" evidence="1">
    <location>
        <begin position="90"/>
        <end position="108"/>
    </location>
</feature>
<accession>A0AAV1RDM6</accession>
<gene>
    <name evidence="2" type="ORF">DCAF_LOCUS9268</name>
</gene>
<keyword evidence="1" id="KW-0472">Membrane</keyword>